<comment type="caution">
    <text evidence="2">The sequence shown here is derived from an EMBL/GenBank/DDBJ whole genome shotgun (WGS) entry which is preliminary data.</text>
</comment>
<dbReference type="Proteomes" id="UP000290289">
    <property type="component" value="Chromosome 11"/>
</dbReference>
<evidence type="ECO:0000256" key="1">
    <source>
        <dbReference type="SAM" id="Phobius"/>
    </source>
</evidence>
<keyword evidence="1" id="KW-1133">Transmembrane helix</keyword>
<organism evidence="2 3">
    <name type="scientific">Malus domestica</name>
    <name type="common">Apple</name>
    <name type="synonym">Pyrus malus</name>
    <dbReference type="NCBI Taxonomy" id="3750"/>
    <lineage>
        <taxon>Eukaryota</taxon>
        <taxon>Viridiplantae</taxon>
        <taxon>Streptophyta</taxon>
        <taxon>Embryophyta</taxon>
        <taxon>Tracheophyta</taxon>
        <taxon>Spermatophyta</taxon>
        <taxon>Magnoliopsida</taxon>
        <taxon>eudicotyledons</taxon>
        <taxon>Gunneridae</taxon>
        <taxon>Pentapetalae</taxon>
        <taxon>rosids</taxon>
        <taxon>fabids</taxon>
        <taxon>Rosales</taxon>
        <taxon>Rosaceae</taxon>
        <taxon>Amygdaloideae</taxon>
        <taxon>Maleae</taxon>
        <taxon>Malus</taxon>
    </lineage>
</organism>
<accession>A0A498IJM0</accession>
<keyword evidence="1" id="KW-0472">Membrane</keyword>
<keyword evidence="1" id="KW-0812">Transmembrane</keyword>
<evidence type="ECO:0000313" key="2">
    <source>
        <dbReference type="EMBL" id="RXH83359.1"/>
    </source>
</evidence>
<sequence>MDDTVLEIEDLAFHGLPRCVLVMLSCTLGISIFIKVSPKGMKTMNNASSSIPNPSIYSSIASWFGLRIKVTGRKNGGWLSKTINQGRLDFSEKPLGAFDFTEDDYGVER</sequence>
<feature type="transmembrane region" description="Helical" evidence="1">
    <location>
        <begin position="15"/>
        <end position="34"/>
    </location>
</feature>
<proteinExistence type="predicted"/>
<dbReference type="EMBL" id="RDQH01000337">
    <property type="protein sequence ID" value="RXH83359.1"/>
    <property type="molecule type" value="Genomic_DNA"/>
</dbReference>
<protein>
    <submittedName>
        <fullName evidence="2">Uncharacterized protein</fullName>
    </submittedName>
</protein>
<keyword evidence="3" id="KW-1185">Reference proteome</keyword>
<reference evidence="2 3" key="1">
    <citation type="submission" date="2018-10" db="EMBL/GenBank/DDBJ databases">
        <title>A high-quality apple genome assembly.</title>
        <authorList>
            <person name="Hu J."/>
        </authorList>
    </citation>
    <scope>NUCLEOTIDE SEQUENCE [LARGE SCALE GENOMIC DNA]</scope>
    <source>
        <strain evidence="3">cv. HFTH1</strain>
        <tissue evidence="2">Young leaf</tissue>
    </source>
</reference>
<name>A0A498IJM0_MALDO</name>
<evidence type="ECO:0000313" key="3">
    <source>
        <dbReference type="Proteomes" id="UP000290289"/>
    </source>
</evidence>
<dbReference type="AlphaFoldDB" id="A0A498IJM0"/>
<gene>
    <name evidence="2" type="ORF">DVH24_005612</name>
</gene>